<reference evidence="2" key="1">
    <citation type="submission" date="2019-08" db="EMBL/GenBank/DDBJ databases">
        <authorList>
            <person name="Kucharzyk K."/>
            <person name="Murdoch R.W."/>
            <person name="Higgins S."/>
            <person name="Loffler F."/>
        </authorList>
    </citation>
    <scope>NUCLEOTIDE SEQUENCE</scope>
</reference>
<keyword evidence="1" id="KW-0812">Transmembrane</keyword>
<gene>
    <name evidence="2" type="ORF">SDC9_183225</name>
</gene>
<evidence type="ECO:0000256" key="1">
    <source>
        <dbReference type="SAM" id="Phobius"/>
    </source>
</evidence>
<dbReference type="EMBL" id="VSSQ01089514">
    <property type="protein sequence ID" value="MPN35726.1"/>
    <property type="molecule type" value="Genomic_DNA"/>
</dbReference>
<evidence type="ECO:0000313" key="2">
    <source>
        <dbReference type="EMBL" id="MPN35726.1"/>
    </source>
</evidence>
<sequence>MATSAMLVLACFQPVQMNSVALSGALRGAGDNLYVASVMMICVGVLRPLMTYIAVYVFRFSLPITWILGLSEMLVRLALFHLRFESGKWMTKKV</sequence>
<name>A0A645HB37_9ZZZZ</name>
<keyword evidence="1" id="KW-1133">Transmembrane helix</keyword>
<dbReference type="AlphaFoldDB" id="A0A645HB37"/>
<comment type="caution">
    <text evidence="2">The sequence shown here is derived from an EMBL/GenBank/DDBJ whole genome shotgun (WGS) entry which is preliminary data.</text>
</comment>
<accession>A0A645HB37</accession>
<organism evidence="2">
    <name type="scientific">bioreactor metagenome</name>
    <dbReference type="NCBI Taxonomy" id="1076179"/>
    <lineage>
        <taxon>unclassified sequences</taxon>
        <taxon>metagenomes</taxon>
        <taxon>ecological metagenomes</taxon>
    </lineage>
</organism>
<feature type="transmembrane region" description="Helical" evidence="1">
    <location>
        <begin position="64"/>
        <end position="84"/>
    </location>
</feature>
<protein>
    <recommendedName>
        <fullName evidence="3">FMN/FAD exporter YeeO</fullName>
    </recommendedName>
</protein>
<feature type="transmembrane region" description="Helical" evidence="1">
    <location>
        <begin position="33"/>
        <end position="57"/>
    </location>
</feature>
<evidence type="ECO:0008006" key="3">
    <source>
        <dbReference type="Google" id="ProtNLM"/>
    </source>
</evidence>
<keyword evidence="1" id="KW-0472">Membrane</keyword>
<proteinExistence type="predicted"/>